<name>A0AAP0DZ77_9MAGN</name>
<feature type="region of interest" description="Disordered" evidence="1">
    <location>
        <begin position="165"/>
        <end position="202"/>
    </location>
</feature>
<gene>
    <name evidence="2" type="ORF">Scep_030256</name>
</gene>
<evidence type="ECO:0000256" key="1">
    <source>
        <dbReference type="SAM" id="MobiDB-lite"/>
    </source>
</evidence>
<organism evidence="2 3">
    <name type="scientific">Stephania cephalantha</name>
    <dbReference type="NCBI Taxonomy" id="152367"/>
    <lineage>
        <taxon>Eukaryota</taxon>
        <taxon>Viridiplantae</taxon>
        <taxon>Streptophyta</taxon>
        <taxon>Embryophyta</taxon>
        <taxon>Tracheophyta</taxon>
        <taxon>Spermatophyta</taxon>
        <taxon>Magnoliopsida</taxon>
        <taxon>Ranunculales</taxon>
        <taxon>Menispermaceae</taxon>
        <taxon>Menispermoideae</taxon>
        <taxon>Cissampelideae</taxon>
        <taxon>Stephania</taxon>
    </lineage>
</organism>
<sequence>MRRNSCWPCCTNGRVPRVVPLGRRESLEETAKKWETSMASISRQVHGSGPMCDKCVFLIHFSVDLQLRTRANCVKVMEECTGGGGVVSDIRRRSVTYSMVSVYPCRDSRSTARQSTSRYAFVLVHGVKLGRQRCRCASRASRRRGDPKLESRIYEEAQWRRAGRAAAAEKRSRGGGKGGGAAKIWGGGETEGTNGGGKRARAERCSADGVAFTRGDRRAEEKTSARRRRRIARGDATACVVGVRCERKERAGGVAVDDDDDSGRRRRWWWRGLCGGSEGFRWRWRRLSGLQREGTRRMGLWFYRFLCCDKSTTDQVICRRSSVIDSASIADKNKSVVDSSVICHRLRYRSPKDFFVDRSSQICHNLGGKFMSNGLSDARTVADLLLFSNRFCLAQFVDAIPPYSCSV</sequence>
<feature type="compositionally biased region" description="Gly residues" evidence="1">
    <location>
        <begin position="175"/>
        <end position="197"/>
    </location>
</feature>
<reference evidence="2 3" key="1">
    <citation type="submission" date="2024-01" db="EMBL/GenBank/DDBJ databases">
        <title>Genome assemblies of Stephania.</title>
        <authorList>
            <person name="Yang L."/>
        </authorList>
    </citation>
    <scope>NUCLEOTIDE SEQUENCE [LARGE SCALE GENOMIC DNA]</scope>
    <source>
        <strain evidence="2">JXDWG</strain>
        <tissue evidence="2">Leaf</tissue>
    </source>
</reference>
<proteinExistence type="predicted"/>
<evidence type="ECO:0000313" key="3">
    <source>
        <dbReference type="Proteomes" id="UP001419268"/>
    </source>
</evidence>
<comment type="caution">
    <text evidence="2">The sequence shown here is derived from an EMBL/GenBank/DDBJ whole genome shotgun (WGS) entry which is preliminary data.</text>
</comment>
<accession>A0AAP0DZ77</accession>
<dbReference type="AlphaFoldDB" id="A0AAP0DZ77"/>
<dbReference type="Proteomes" id="UP001419268">
    <property type="component" value="Unassembled WGS sequence"/>
</dbReference>
<keyword evidence="3" id="KW-1185">Reference proteome</keyword>
<protein>
    <submittedName>
        <fullName evidence="2">Uncharacterized protein</fullName>
    </submittedName>
</protein>
<dbReference type="EMBL" id="JBBNAG010000013">
    <property type="protein sequence ID" value="KAK9083785.1"/>
    <property type="molecule type" value="Genomic_DNA"/>
</dbReference>
<evidence type="ECO:0000313" key="2">
    <source>
        <dbReference type="EMBL" id="KAK9083785.1"/>
    </source>
</evidence>